<feature type="transmembrane region" description="Helical" evidence="1">
    <location>
        <begin position="140"/>
        <end position="159"/>
    </location>
</feature>
<dbReference type="AlphaFoldDB" id="A0A1T2L1S7"/>
<organism evidence="3 4">
    <name type="scientific">Solemya pervernicosa gill symbiont</name>
    <dbReference type="NCBI Taxonomy" id="642797"/>
    <lineage>
        <taxon>Bacteria</taxon>
        <taxon>Pseudomonadati</taxon>
        <taxon>Pseudomonadota</taxon>
        <taxon>Gammaproteobacteria</taxon>
        <taxon>sulfur-oxidizing symbionts</taxon>
    </lineage>
</organism>
<dbReference type="Pfam" id="PF12158">
    <property type="entry name" value="DUF3592"/>
    <property type="match status" value="1"/>
</dbReference>
<protein>
    <recommendedName>
        <fullName evidence="2">DUF3592 domain-containing protein</fullName>
    </recommendedName>
</protein>
<evidence type="ECO:0000259" key="2">
    <source>
        <dbReference type="Pfam" id="PF12158"/>
    </source>
</evidence>
<evidence type="ECO:0000256" key="1">
    <source>
        <dbReference type="SAM" id="Phobius"/>
    </source>
</evidence>
<dbReference type="Proteomes" id="UP000191110">
    <property type="component" value="Unassembled WGS sequence"/>
</dbReference>
<accession>A0A1T2L1S7</accession>
<evidence type="ECO:0000313" key="4">
    <source>
        <dbReference type="Proteomes" id="UP000191110"/>
    </source>
</evidence>
<proteinExistence type="predicted"/>
<dbReference type="OrthoDB" id="13503at2"/>
<dbReference type="EMBL" id="MPRL01000066">
    <property type="protein sequence ID" value="OOZ38970.1"/>
    <property type="molecule type" value="Genomic_DNA"/>
</dbReference>
<keyword evidence="1" id="KW-0472">Membrane</keyword>
<reference evidence="3 4" key="1">
    <citation type="submission" date="2016-11" db="EMBL/GenBank/DDBJ databases">
        <title>Mixed transmission modes and dynamic genome evolution in an obligate animal-bacterial symbiosis.</title>
        <authorList>
            <person name="Russell S.L."/>
            <person name="Corbett-Detig R.B."/>
            <person name="Cavanaugh C.M."/>
        </authorList>
    </citation>
    <scope>NUCLEOTIDE SEQUENCE [LARGE SCALE GENOMIC DNA]</scope>
    <source>
        <strain evidence="3">Sveles-Q1</strain>
    </source>
</reference>
<dbReference type="InterPro" id="IPR021994">
    <property type="entry name" value="DUF3592"/>
</dbReference>
<sequence>MKKIRLLMLLIGTALLAGALYGYQRGSATESWVKTTGEVISYELIQQDEHMRDRRKGPHPDETYYVDLRYRYSANGIEHSSDNYEIDGFGLPNKLQGGYDYLIGEVGVERLYQPGSQIDLYYNPSSPAEAVVVKGYRGSLPLFLGLALAMIGFGAIGLMRR</sequence>
<keyword evidence="1" id="KW-0812">Transmembrane</keyword>
<evidence type="ECO:0000313" key="3">
    <source>
        <dbReference type="EMBL" id="OOZ38970.1"/>
    </source>
</evidence>
<feature type="domain" description="DUF3592" evidence="2">
    <location>
        <begin position="35"/>
        <end position="136"/>
    </location>
</feature>
<dbReference type="RefSeq" id="WP_078484619.1">
    <property type="nucleotide sequence ID" value="NZ_MPRL01000066.1"/>
</dbReference>
<keyword evidence="1" id="KW-1133">Transmembrane helix</keyword>
<gene>
    <name evidence="3" type="ORF">BOW53_13510</name>
</gene>
<name>A0A1T2L1S7_9GAMM</name>
<comment type="caution">
    <text evidence="3">The sequence shown here is derived from an EMBL/GenBank/DDBJ whole genome shotgun (WGS) entry which is preliminary data.</text>
</comment>
<keyword evidence="4" id="KW-1185">Reference proteome</keyword>